<feature type="transmembrane region" description="Helical" evidence="1">
    <location>
        <begin position="99"/>
        <end position="116"/>
    </location>
</feature>
<keyword evidence="1" id="KW-0472">Membrane</keyword>
<keyword evidence="1" id="KW-1133">Transmembrane helix</keyword>
<gene>
    <name evidence="2" type="ORF">BJ508DRAFT_330392</name>
</gene>
<keyword evidence="1" id="KW-0812">Transmembrane</keyword>
<feature type="transmembrane region" description="Helical" evidence="1">
    <location>
        <begin position="12"/>
        <end position="31"/>
    </location>
</feature>
<dbReference type="AlphaFoldDB" id="A0A3N4HTN7"/>
<keyword evidence="3" id="KW-1185">Reference proteome</keyword>
<sequence length="158" mass="18039">MAMYIRTESGRTILYISTLNAIIGIALYLILSSRYDTSNTIPITECQKVVPVYQSFNVNLRDFKYSLGRSFLACCLSDGSGWKRVVEVQDGGMLTKESVVFWVCFLAAEMFWVWRMRREFLNIRKKEIEAAGMDLVKVMGFVNVCGFRQSVSIQDASK</sequence>
<evidence type="ECO:0000313" key="3">
    <source>
        <dbReference type="Proteomes" id="UP000275078"/>
    </source>
</evidence>
<dbReference type="Proteomes" id="UP000275078">
    <property type="component" value="Unassembled WGS sequence"/>
</dbReference>
<evidence type="ECO:0000256" key="1">
    <source>
        <dbReference type="SAM" id="Phobius"/>
    </source>
</evidence>
<dbReference type="EMBL" id="ML119730">
    <property type="protein sequence ID" value="RPA77192.1"/>
    <property type="molecule type" value="Genomic_DNA"/>
</dbReference>
<proteinExistence type="predicted"/>
<name>A0A3N4HTN7_ASCIM</name>
<accession>A0A3N4HTN7</accession>
<reference evidence="2 3" key="1">
    <citation type="journal article" date="2018" name="Nat. Ecol. Evol.">
        <title>Pezizomycetes genomes reveal the molecular basis of ectomycorrhizal truffle lifestyle.</title>
        <authorList>
            <person name="Murat C."/>
            <person name="Payen T."/>
            <person name="Noel B."/>
            <person name="Kuo A."/>
            <person name="Morin E."/>
            <person name="Chen J."/>
            <person name="Kohler A."/>
            <person name="Krizsan K."/>
            <person name="Balestrini R."/>
            <person name="Da Silva C."/>
            <person name="Montanini B."/>
            <person name="Hainaut M."/>
            <person name="Levati E."/>
            <person name="Barry K.W."/>
            <person name="Belfiori B."/>
            <person name="Cichocki N."/>
            <person name="Clum A."/>
            <person name="Dockter R.B."/>
            <person name="Fauchery L."/>
            <person name="Guy J."/>
            <person name="Iotti M."/>
            <person name="Le Tacon F."/>
            <person name="Lindquist E.A."/>
            <person name="Lipzen A."/>
            <person name="Malagnac F."/>
            <person name="Mello A."/>
            <person name="Molinier V."/>
            <person name="Miyauchi S."/>
            <person name="Poulain J."/>
            <person name="Riccioni C."/>
            <person name="Rubini A."/>
            <person name="Sitrit Y."/>
            <person name="Splivallo R."/>
            <person name="Traeger S."/>
            <person name="Wang M."/>
            <person name="Zifcakova L."/>
            <person name="Wipf D."/>
            <person name="Zambonelli A."/>
            <person name="Paolocci F."/>
            <person name="Nowrousian M."/>
            <person name="Ottonello S."/>
            <person name="Baldrian P."/>
            <person name="Spatafora J.W."/>
            <person name="Henrissat B."/>
            <person name="Nagy L.G."/>
            <person name="Aury J.M."/>
            <person name="Wincker P."/>
            <person name="Grigoriev I.V."/>
            <person name="Bonfante P."/>
            <person name="Martin F.M."/>
        </authorList>
    </citation>
    <scope>NUCLEOTIDE SEQUENCE [LARGE SCALE GENOMIC DNA]</scope>
    <source>
        <strain evidence="2 3">RN42</strain>
    </source>
</reference>
<evidence type="ECO:0000313" key="2">
    <source>
        <dbReference type="EMBL" id="RPA77192.1"/>
    </source>
</evidence>
<organism evidence="2 3">
    <name type="scientific">Ascobolus immersus RN42</name>
    <dbReference type="NCBI Taxonomy" id="1160509"/>
    <lineage>
        <taxon>Eukaryota</taxon>
        <taxon>Fungi</taxon>
        <taxon>Dikarya</taxon>
        <taxon>Ascomycota</taxon>
        <taxon>Pezizomycotina</taxon>
        <taxon>Pezizomycetes</taxon>
        <taxon>Pezizales</taxon>
        <taxon>Ascobolaceae</taxon>
        <taxon>Ascobolus</taxon>
    </lineage>
</organism>
<protein>
    <submittedName>
        <fullName evidence="2">Uncharacterized protein</fullName>
    </submittedName>
</protein>